<evidence type="ECO:0000256" key="4">
    <source>
        <dbReference type="ARBA" id="ARBA00023136"/>
    </source>
</evidence>
<dbReference type="AlphaFoldDB" id="A0A2J6Q0F1"/>
<dbReference type="GO" id="GO:0012505">
    <property type="term" value="C:endomembrane system"/>
    <property type="evidence" value="ECO:0007669"/>
    <property type="project" value="UniProtKB-SubCell"/>
</dbReference>
<feature type="transmembrane region" description="Helical" evidence="5">
    <location>
        <begin position="127"/>
        <end position="149"/>
    </location>
</feature>
<feature type="transmembrane region" description="Helical" evidence="5">
    <location>
        <begin position="196"/>
        <end position="221"/>
    </location>
</feature>
<dbReference type="PANTHER" id="PTHR10989:SF16">
    <property type="entry name" value="AT02829P-RELATED"/>
    <property type="match status" value="1"/>
</dbReference>
<feature type="transmembrane region" description="Helical" evidence="5">
    <location>
        <begin position="60"/>
        <end position="81"/>
    </location>
</feature>
<dbReference type="InterPro" id="IPR006838">
    <property type="entry name" value="ADTRP_AIG1"/>
</dbReference>
<sequence length="242" mass="26630">MAPSKPSIAAYHPLQRLSSPSRGISAAIHVVGIISFTLSYKYLIDFPTHINDSYGWHWQYLTILGLTVAYATFVFGLLADLTLSPKLFLIKNTLSLCSAPLEVLISILYWGICAIDRTLVVPPEIHLAPLADFGFHAAPSILLVIDLLFLSPPWTINALPAMGLSSTIAVAYWGWVEQCYKHNGFYPYPLFEALDTTGRIVLFTGAAALMTGSTVMLRWLYGKVNGMTPREKRSVPGNVKGE</sequence>
<feature type="transmembrane region" description="Helical" evidence="5">
    <location>
        <begin position="21"/>
        <end position="40"/>
    </location>
</feature>
<keyword evidence="2 5" id="KW-0812">Transmembrane</keyword>
<gene>
    <name evidence="6" type="ORF">NA56DRAFT_628592</name>
</gene>
<feature type="transmembrane region" description="Helical" evidence="5">
    <location>
        <begin position="93"/>
        <end position="112"/>
    </location>
</feature>
<keyword evidence="4 5" id="KW-0472">Membrane</keyword>
<comment type="subcellular location">
    <subcellularLocation>
        <location evidence="1">Endomembrane system</location>
        <topology evidence="1">Multi-pass membrane protein</topology>
    </subcellularLocation>
</comment>
<accession>A0A2J6Q0F1</accession>
<name>A0A2J6Q0F1_9HELO</name>
<dbReference type="Proteomes" id="UP000235672">
    <property type="component" value="Unassembled WGS sequence"/>
</dbReference>
<evidence type="ECO:0000313" key="7">
    <source>
        <dbReference type="Proteomes" id="UP000235672"/>
    </source>
</evidence>
<keyword evidence="3 5" id="KW-1133">Transmembrane helix</keyword>
<evidence type="ECO:0000313" key="6">
    <source>
        <dbReference type="EMBL" id="PMD19738.1"/>
    </source>
</evidence>
<dbReference type="GO" id="GO:0016020">
    <property type="term" value="C:membrane"/>
    <property type="evidence" value="ECO:0007669"/>
    <property type="project" value="InterPro"/>
</dbReference>
<protein>
    <submittedName>
        <fullName evidence="6">Integral membrane protein-like protein</fullName>
    </submittedName>
</protein>
<dbReference type="STRING" id="1745343.A0A2J6Q0F1"/>
<dbReference type="OrthoDB" id="1898221at2759"/>
<evidence type="ECO:0000256" key="1">
    <source>
        <dbReference type="ARBA" id="ARBA00004127"/>
    </source>
</evidence>
<evidence type="ECO:0000256" key="3">
    <source>
        <dbReference type="ARBA" id="ARBA00022989"/>
    </source>
</evidence>
<feature type="transmembrane region" description="Helical" evidence="5">
    <location>
        <begin position="156"/>
        <end position="176"/>
    </location>
</feature>
<organism evidence="6 7">
    <name type="scientific">Hyaloscypha hepaticicola</name>
    <dbReference type="NCBI Taxonomy" id="2082293"/>
    <lineage>
        <taxon>Eukaryota</taxon>
        <taxon>Fungi</taxon>
        <taxon>Dikarya</taxon>
        <taxon>Ascomycota</taxon>
        <taxon>Pezizomycotina</taxon>
        <taxon>Leotiomycetes</taxon>
        <taxon>Helotiales</taxon>
        <taxon>Hyaloscyphaceae</taxon>
        <taxon>Hyaloscypha</taxon>
    </lineage>
</organism>
<dbReference type="PANTHER" id="PTHR10989">
    <property type="entry name" value="ANDROGEN-INDUCED PROTEIN 1-RELATED"/>
    <property type="match status" value="1"/>
</dbReference>
<dbReference type="Pfam" id="PF04750">
    <property type="entry name" value="Far-17a_AIG1"/>
    <property type="match status" value="1"/>
</dbReference>
<evidence type="ECO:0000256" key="5">
    <source>
        <dbReference type="SAM" id="Phobius"/>
    </source>
</evidence>
<reference evidence="6 7" key="1">
    <citation type="submission" date="2016-05" db="EMBL/GenBank/DDBJ databases">
        <title>A degradative enzymes factory behind the ericoid mycorrhizal symbiosis.</title>
        <authorList>
            <consortium name="DOE Joint Genome Institute"/>
            <person name="Martino E."/>
            <person name="Morin E."/>
            <person name="Grelet G."/>
            <person name="Kuo A."/>
            <person name="Kohler A."/>
            <person name="Daghino S."/>
            <person name="Barry K."/>
            <person name="Choi C."/>
            <person name="Cichocki N."/>
            <person name="Clum A."/>
            <person name="Copeland A."/>
            <person name="Hainaut M."/>
            <person name="Haridas S."/>
            <person name="Labutti K."/>
            <person name="Lindquist E."/>
            <person name="Lipzen A."/>
            <person name="Khouja H.-R."/>
            <person name="Murat C."/>
            <person name="Ohm R."/>
            <person name="Olson A."/>
            <person name="Spatafora J."/>
            <person name="Veneault-Fourrey C."/>
            <person name="Henrissat B."/>
            <person name="Grigoriev I."/>
            <person name="Martin F."/>
            <person name="Perotto S."/>
        </authorList>
    </citation>
    <scope>NUCLEOTIDE SEQUENCE [LARGE SCALE GENOMIC DNA]</scope>
    <source>
        <strain evidence="6 7">UAMH 7357</strain>
    </source>
</reference>
<keyword evidence="7" id="KW-1185">Reference proteome</keyword>
<dbReference type="EMBL" id="KZ613488">
    <property type="protein sequence ID" value="PMD19738.1"/>
    <property type="molecule type" value="Genomic_DNA"/>
</dbReference>
<proteinExistence type="predicted"/>
<evidence type="ECO:0000256" key="2">
    <source>
        <dbReference type="ARBA" id="ARBA00022692"/>
    </source>
</evidence>